<evidence type="ECO:0000313" key="1">
    <source>
        <dbReference type="EMBL" id="CAF4025848.1"/>
    </source>
</evidence>
<proteinExistence type="predicted"/>
<dbReference type="AlphaFoldDB" id="A0A819Q4Y4"/>
<dbReference type="Proteomes" id="UP000663868">
    <property type="component" value="Unassembled WGS sequence"/>
</dbReference>
<name>A0A819Q4Y4_9BILA</name>
<protein>
    <submittedName>
        <fullName evidence="1">Uncharacterized protein</fullName>
    </submittedName>
</protein>
<reference evidence="1" key="1">
    <citation type="submission" date="2021-02" db="EMBL/GenBank/DDBJ databases">
        <authorList>
            <person name="Nowell W R."/>
        </authorList>
    </citation>
    <scope>NUCLEOTIDE SEQUENCE</scope>
</reference>
<feature type="non-terminal residue" evidence="1">
    <location>
        <position position="33"/>
    </location>
</feature>
<accession>A0A819Q4Y4</accession>
<organism evidence="1 2">
    <name type="scientific">Adineta steineri</name>
    <dbReference type="NCBI Taxonomy" id="433720"/>
    <lineage>
        <taxon>Eukaryota</taxon>
        <taxon>Metazoa</taxon>
        <taxon>Spiralia</taxon>
        <taxon>Gnathifera</taxon>
        <taxon>Rotifera</taxon>
        <taxon>Eurotatoria</taxon>
        <taxon>Bdelloidea</taxon>
        <taxon>Adinetida</taxon>
        <taxon>Adinetidae</taxon>
        <taxon>Adineta</taxon>
    </lineage>
</organism>
<sequence>MVSLSHYLAILIPLGVGNELQSNSSSDTLHPGL</sequence>
<dbReference type="EMBL" id="CAJOBB010003187">
    <property type="protein sequence ID" value="CAF4025848.1"/>
    <property type="molecule type" value="Genomic_DNA"/>
</dbReference>
<evidence type="ECO:0000313" key="2">
    <source>
        <dbReference type="Proteomes" id="UP000663868"/>
    </source>
</evidence>
<comment type="caution">
    <text evidence="1">The sequence shown here is derived from an EMBL/GenBank/DDBJ whole genome shotgun (WGS) entry which is preliminary data.</text>
</comment>
<gene>
    <name evidence="1" type="ORF">KXQ929_LOCUS29969</name>
</gene>